<dbReference type="AlphaFoldDB" id="A0AAD8L4M2"/>
<evidence type="ECO:0000313" key="2">
    <source>
        <dbReference type="EMBL" id="KAK1434473.1"/>
    </source>
</evidence>
<evidence type="ECO:0000256" key="1">
    <source>
        <dbReference type="SAM" id="MobiDB-lite"/>
    </source>
</evidence>
<reference evidence="2" key="1">
    <citation type="journal article" date="2023" name="bioRxiv">
        <title>Improved chromosome-level genome assembly for marigold (Tagetes erecta).</title>
        <authorList>
            <person name="Jiang F."/>
            <person name="Yuan L."/>
            <person name="Wang S."/>
            <person name="Wang H."/>
            <person name="Xu D."/>
            <person name="Wang A."/>
            <person name="Fan W."/>
        </authorList>
    </citation>
    <scope>NUCLEOTIDE SEQUENCE</scope>
    <source>
        <strain evidence="2">WSJ</strain>
        <tissue evidence="2">Leaf</tissue>
    </source>
</reference>
<proteinExistence type="predicted"/>
<keyword evidence="3" id="KW-1185">Reference proteome</keyword>
<accession>A0AAD8L4M2</accession>
<name>A0AAD8L4M2_TARER</name>
<feature type="compositionally biased region" description="Polar residues" evidence="1">
    <location>
        <begin position="84"/>
        <end position="97"/>
    </location>
</feature>
<feature type="region of interest" description="Disordered" evidence="1">
    <location>
        <begin position="78"/>
        <end position="97"/>
    </location>
</feature>
<evidence type="ECO:0000313" key="3">
    <source>
        <dbReference type="Proteomes" id="UP001229421"/>
    </source>
</evidence>
<comment type="caution">
    <text evidence="2">The sequence shown here is derived from an EMBL/GenBank/DDBJ whole genome shotgun (WGS) entry which is preliminary data.</text>
</comment>
<organism evidence="2 3">
    <name type="scientific">Tagetes erecta</name>
    <name type="common">African marigold</name>
    <dbReference type="NCBI Taxonomy" id="13708"/>
    <lineage>
        <taxon>Eukaryota</taxon>
        <taxon>Viridiplantae</taxon>
        <taxon>Streptophyta</taxon>
        <taxon>Embryophyta</taxon>
        <taxon>Tracheophyta</taxon>
        <taxon>Spermatophyta</taxon>
        <taxon>Magnoliopsida</taxon>
        <taxon>eudicotyledons</taxon>
        <taxon>Gunneridae</taxon>
        <taxon>Pentapetalae</taxon>
        <taxon>asterids</taxon>
        <taxon>campanulids</taxon>
        <taxon>Asterales</taxon>
        <taxon>Asteraceae</taxon>
        <taxon>Asteroideae</taxon>
        <taxon>Heliantheae alliance</taxon>
        <taxon>Tageteae</taxon>
        <taxon>Tagetes</taxon>
    </lineage>
</organism>
<protein>
    <submittedName>
        <fullName evidence="2">Uncharacterized protein</fullName>
    </submittedName>
</protein>
<feature type="region of interest" description="Disordered" evidence="1">
    <location>
        <begin position="102"/>
        <end position="123"/>
    </location>
</feature>
<gene>
    <name evidence="2" type="ORF">QVD17_00216</name>
</gene>
<dbReference type="EMBL" id="JAUHHV010000001">
    <property type="protein sequence ID" value="KAK1434473.1"/>
    <property type="molecule type" value="Genomic_DNA"/>
</dbReference>
<dbReference type="Proteomes" id="UP001229421">
    <property type="component" value="Unassembled WGS sequence"/>
</dbReference>
<sequence>MVAILAILRNVQTASSMQQDQRDVDGSKYGDAGSVDMMKTDDVAATSAKGNSNDMVTNLNGSGGIDDTGKRSYADQVLAKGKESSNAGESSIKTSNMFDMLKENDKGGKETTSNNSKEADEEDVEMIEGVHQFKLVKKLRLLKHPIRSFLHAQGNLHSNVTKWRNRLDEIHRAIDLDPSNGILCEEEARCLVQFNQASIDEERFLKQKAKIHWLAVGDANNSFFHNSLKCKNHSNRIERVIDTNGLLHEGGDVPLAFVKHFEQFLGVEDIVTMPISPDLFERRLENGVAVNMIRPGDTNSTKCIVKSLKEFTAMSGLVPSTQKSTIFFL</sequence>